<sequence length="253" mass="29422">MLSVRLFRLIHDKRLSVPFIRCFHHEFSKPEIKTGEGEKKNNKTSTGAITEESTESILTGAMSQKFKVFREEESPEILDVIEERERYQTEDDADDMYDDAYMGLNLKRGIHGVFDVEDLVDVLRRENAEDIFVCSVPKELKYVDYMVVCSGRSYRHMLATAEFVRRVFKIKRQKGDTLPKIEGEKSRDWMAMDLGNITLHIFSPKARETYDLESLWAIGVQFDKEFNKPKDPLVELFEKHSTLLTDIKPANQS</sequence>
<keyword evidence="3" id="KW-0496">Mitochondrion</keyword>
<reference evidence="6" key="1">
    <citation type="submission" date="2020-05" db="UniProtKB">
        <authorList>
            <consortium name="EnsemblMetazoa"/>
        </authorList>
    </citation>
    <scope>IDENTIFICATION</scope>
    <source>
        <strain evidence="6">USDA</strain>
    </source>
</reference>
<accession>A0A1I8PGQ6</accession>
<dbReference type="InterPro" id="IPR043519">
    <property type="entry name" value="NT_sf"/>
</dbReference>
<dbReference type="GO" id="GO:0090071">
    <property type="term" value="P:negative regulation of ribosome biogenesis"/>
    <property type="evidence" value="ECO:0007669"/>
    <property type="project" value="TreeGrafter"/>
</dbReference>
<comment type="similarity">
    <text evidence="2">Belongs to the Iojap/RsfS family.</text>
</comment>
<comment type="subcellular location">
    <subcellularLocation>
        <location evidence="1">Mitochondrion</location>
    </subcellularLocation>
</comment>
<dbReference type="Pfam" id="PF02410">
    <property type="entry name" value="RsfS"/>
    <property type="match status" value="1"/>
</dbReference>
<evidence type="ECO:0000256" key="4">
    <source>
        <dbReference type="ARBA" id="ARBA00053669"/>
    </source>
</evidence>
<dbReference type="EnsemblMetazoa" id="SCAU007886-RA">
    <property type="protein sequence ID" value="SCAU007886-PA"/>
    <property type="gene ID" value="SCAU007886"/>
</dbReference>
<evidence type="ECO:0000256" key="1">
    <source>
        <dbReference type="ARBA" id="ARBA00004173"/>
    </source>
</evidence>
<dbReference type="AlphaFoldDB" id="A0A1I8PGQ6"/>
<dbReference type="SUPFAM" id="SSF81301">
    <property type="entry name" value="Nucleotidyltransferase"/>
    <property type="match status" value="1"/>
</dbReference>
<dbReference type="FunFam" id="3.30.460.10:FF:000018">
    <property type="entry name" value="Mitochondrial assembly of ribosomal large subunit 1"/>
    <property type="match status" value="1"/>
</dbReference>
<name>A0A1I8PGQ6_STOCA</name>
<dbReference type="HAMAP" id="MF_01477">
    <property type="entry name" value="Iojap_RsfS"/>
    <property type="match status" value="1"/>
</dbReference>
<dbReference type="OrthoDB" id="21330at2759"/>
<dbReference type="STRING" id="35570.A0A1I8PGQ6"/>
<dbReference type="GO" id="GO:0005739">
    <property type="term" value="C:mitochondrion"/>
    <property type="evidence" value="ECO:0007669"/>
    <property type="project" value="UniProtKB-SubCell"/>
</dbReference>
<dbReference type="GO" id="GO:0017148">
    <property type="term" value="P:negative regulation of translation"/>
    <property type="evidence" value="ECO:0007669"/>
    <property type="project" value="TreeGrafter"/>
</dbReference>
<dbReference type="VEuPathDB" id="VectorBase:SCAU007886"/>
<proteinExistence type="inferred from homology"/>
<dbReference type="InterPro" id="IPR004394">
    <property type="entry name" value="Iojap/RsfS/C7orf30"/>
</dbReference>
<dbReference type="NCBIfam" id="TIGR00090">
    <property type="entry name" value="rsfS_iojap_ybeB"/>
    <property type="match status" value="1"/>
</dbReference>
<dbReference type="PANTHER" id="PTHR21043:SF0">
    <property type="entry name" value="MITOCHONDRIAL ASSEMBLY OF RIBOSOMAL LARGE SUBUNIT PROTEIN 1"/>
    <property type="match status" value="1"/>
</dbReference>
<evidence type="ECO:0000256" key="2">
    <source>
        <dbReference type="ARBA" id="ARBA00010574"/>
    </source>
</evidence>
<protein>
    <recommendedName>
        <fullName evidence="5">Mitochondrial assembly of ribosomal large subunit protein 1</fullName>
    </recommendedName>
</protein>
<gene>
    <name evidence="6" type="primary">106093273</name>
</gene>
<comment type="function">
    <text evidence="4">Required for normal mitochondrial ribosome function and mitochondrial translation. May play a role in ribosome biogenesis by preventing premature association of the 28S and 39S ribosomal subunits. Interacts with mitochondrial ribosomal protein uL14m (MRPL14), probably blocking formation of intersubunit bridge B8, preventing association of the 28S and 39S ribosomal subunits. Addition to isolated mitochondrial ribosomal subunits partially inhibits translation, probably by interfering with the association of the 28S and 39S ribosomal subunits and the formation of functional ribosomes. May also participate in the assembly and/or regulation of the stability of the large subunit of the mitochondrial ribosome. May function as a ribosomal silencing factor.</text>
</comment>
<evidence type="ECO:0000256" key="5">
    <source>
        <dbReference type="ARBA" id="ARBA00073331"/>
    </source>
</evidence>
<keyword evidence="7" id="KW-1185">Reference proteome</keyword>
<dbReference type="Gene3D" id="3.30.460.10">
    <property type="entry name" value="Beta Polymerase, domain 2"/>
    <property type="match status" value="1"/>
</dbReference>
<evidence type="ECO:0000313" key="6">
    <source>
        <dbReference type="EnsemblMetazoa" id="SCAU007886-PA"/>
    </source>
</evidence>
<dbReference type="Proteomes" id="UP000095300">
    <property type="component" value="Unassembled WGS sequence"/>
</dbReference>
<dbReference type="KEGG" id="scac:106093273"/>
<evidence type="ECO:0000256" key="3">
    <source>
        <dbReference type="ARBA" id="ARBA00023128"/>
    </source>
</evidence>
<dbReference type="PANTHER" id="PTHR21043">
    <property type="entry name" value="IOJAP SUPERFAMILY ORTHOLOG"/>
    <property type="match status" value="1"/>
</dbReference>
<organism evidence="6 7">
    <name type="scientific">Stomoxys calcitrans</name>
    <name type="common">Stable fly</name>
    <name type="synonym">Conops calcitrans</name>
    <dbReference type="NCBI Taxonomy" id="35570"/>
    <lineage>
        <taxon>Eukaryota</taxon>
        <taxon>Metazoa</taxon>
        <taxon>Ecdysozoa</taxon>
        <taxon>Arthropoda</taxon>
        <taxon>Hexapoda</taxon>
        <taxon>Insecta</taxon>
        <taxon>Pterygota</taxon>
        <taxon>Neoptera</taxon>
        <taxon>Endopterygota</taxon>
        <taxon>Diptera</taxon>
        <taxon>Brachycera</taxon>
        <taxon>Muscomorpha</taxon>
        <taxon>Muscoidea</taxon>
        <taxon>Muscidae</taxon>
        <taxon>Stomoxys</taxon>
    </lineage>
</organism>
<dbReference type="GO" id="GO:0043023">
    <property type="term" value="F:ribosomal large subunit binding"/>
    <property type="evidence" value="ECO:0007669"/>
    <property type="project" value="TreeGrafter"/>
</dbReference>
<evidence type="ECO:0000313" key="7">
    <source>
        <dbReference type="Proteomes" id="UP000095300"/>
    </source>
</evidence>